<dbReference type="EMBL" id="CP064781">
    <property type="protein sequence ID" value="QRJ62616.1"/>
    <property type="molecule type" value="Genomic_DNA"/>
</dbReference>
<keyword evidence="7" id="KW-1133">Transmembrane helix</keyword>
<dbReference type="SMART" id="SM00387">
    <property type="entry name" value="HATPase_c"/>
    <property type="match status" value="1"/>
</dbReference>
<comment type="catalytic activity">
    <reaction evidence="1">
        <text>ATP + protein L-histidine = ADP + protein N-phospho-L-histidine.</text>
        <dbReference type="EC" id="2.7.13.3"/>
    </reaction>
</comment>
<dbReference type="InterPro" id="IPR013767">
    <property type="entry name" value="PAS_fold"/>
</dbReference>
<dbReference type="GO" id="GO:0006355">
    <property type="term" value="P:regulation of DNA-templated transcription"/>
    <property type="evidence" value="ECO:0007669"/>
    <property type="project" value="InterPro"/>
</dbReference>
<evidence type="ECO:0000259" key="10">
    <source>
        <dbReference type="PROSITE" id="PS50113"/>
    </source>
</evidence>
<feature type="domain" description="PAS" evidence="9">
    <location>
        <begin position="360"/>
        <end position="430"/>
    </location>
</feature>
<dbReference type="InterPro" id="IPR000014">
    <property type="entry name" value="PAS"/>
</dbReference>
<evidence type="ECO:0000313" key="11">
    <source>
        <dbReference type="EMBL" id="QRJ62616.1"/>
    </source>
</evidence>
<dbReference type="RefSeq" id="WP_203386147.1">
    <property type="nucleotide sequence ID" value="NZ_CP064781.1"/>
</dbReference>
<proteinExistence type="predicted"/>
<dbReference type="InterPro" id="IPR036890">
    <property type="entry name" value="HATPase_C_sf"/>
</dbReference>
<keyword evidence="6" id="KW-0175">Coiled coil</keyword>
<dbReference type="Pfam" id="PF08447">
    <property type="entry name" value="PAS_3"/>
    <property type="match status" value="1"/>
</dbReference>
<feature type="domain" description="PAS" evidence="9">
    <location>
        <begin position="486"/>
        <end position="533"/>
    </location>
</feature>
<dbReference type="CDD" id="cd00130">
    <property type="entry name" value="PAS"/>
    <property type="match status" value="4"/>
</dbReference>
<dbReference type="PANTHER" id="PTHR43304">
    <property type="entry name" value="PHYTOCHROME-LIKE PROTEIN CPH1"/>
    <property type="match status" value="1"/>
</dbReference>
<feature type="domain" description="PAS" evidence="9">
    <location>
        <begin position="611"/>
        <end position="658"/>
    </location>
</feature>
<feature type="coiled-coil region" evidence="6">
    <location>
        <begin position="201"/>
        <end position="228"/>
    </location>
</feature>
<evidence type="ECO:0000313" key="12">
    <source>
        <dbReference type="Proteomes" id="UP000663444"/>
    </source>
</evidence>
<gene>
    <name evidence="11" type="ORF">IWH25_12640</name>
</gene>
<dbReference type="SUPFAM" id="SSF55874">
    <property type="entry name" value="ATPase domain of HSP90 chaperone/DNA topoisomerase II/histidine kinase"/>
    <property type="match status" value="1"/>
</dbReference>
<feature type="transmembrane region" description="Helical" evidence="7">
    <location>
        <begin position="6"/>
        <end position="29"/>
    </location>
</feature>
<dbReference type="EC" id="2.7.13.3" evidence="2"/>
<keyword evidence="7" id="KW-0472">Membrane</keyword>
<dbReference type="PROSITE" id="PS50113">
    <property type="entry name" value="PAC"/>
    <property type="match status" value="2"/>
</dbReference>
<dbReference type="Gene3D" id="3.30.565.10">
    <property type="entry name" value="Histidine kinase-like ATPase, C-terminal domain"/>
    <property type="match status" value="1"/>
</dbReference>
<keyword evidence="12" id="KW-1185">Reference proteome</keyword>
<feature type="domain" description="PAC" evidence="10">
    <location>
        <begin position="433"/>
        <end position="485"/>
    </location>
</feature>
<protein>
    <recommendedName>
        <fullName evidence="2">histidine kinase</fullName>
        <ecNumber evidence="2">2.7.13.3</ecNumber>
    </recommendedName>
</protein>
<dbReference type="PRINTS" id="PR00344">
    <property type="entry name" value="BCTRLSENSOR"/>
</dbReference>
<dbReference type="SMART" id="SM00086">
    <property type="entry name" value="PAC"/>
    <property type="match status" value="4"/>
</dbReference>
<feature type="domain" description="PAS" evidence="9">
    <location>
        <begin position="232"/>
        <end position="304"/>
    </location>
</feature>
<dbReference type="Gene3D" id="1.10.287.130">
    <property type="match status" value="1"/>
</dbReference>
<reference evidence="11" key="1">
    <citation type="submission" date="2020-11" db="EMBL/GenBank/DDBJ databases">
        <title>Azospira restricta DSM 18626 genome sequence.</title>
        <authorList>
            <person name="Moe W.M."/>
        </authorList>
    </citation>
    <scope>NUCLEOTIDE SEQUENCE</scope>
    <source>
        <strain evidence="11">DSM 18626</strain>
    </source>
</reference>
<evidence type="ECO:0000256" key="4">
    <source>
        <dbReference type="ARBA" id="ARBA00022679"/>
    </source>
</evidence>
<evidence type="ECO:0000256" key="7">
    <source>
        <dbReference type="SAM" id="Phobius"/>
    </source>
</evidence>
<dbReference type="InterPro" id="IPR003661">
    <property type="entry name" value="HisK_dim/P_dom"/>
</dbReference>
<dbReference type="Gene3D" id="3.30.450.20">
    <property type="entry name" value="PAS domain"/>
    <property type="match status" value="4"/>
</dbReference>
<dbReference type="AlphaFoldDB" id="A0A974PWL3"/>
<feature type="coiled-coil region" evidence="6">
    <location>
        <begin position="727"/>
        <end position="765"/>
    </location>
</feature>
<dbReference type="Pfam" id="PF02518">
    <property type="entry name" value="HATPase_c"/>
    <property type="match status" value="1"/>
</dbReference>
<dbReference type="InterPro" id="IPR004358">
    <property type="entry name" value="Sig_transdc_His_kin-like_C"/>
</dbReference>
<dbReference type="PANTHER" id="PTHR43304:SF1">
    <property type="entry name" value="PAC DOMAIN-CONTAINING PROTEIN"/>
    <property type="match status" value="1"/>
</dbReference>
<feature type="domain" description="PAC" evidence="10">
    <location>
        <begin position="560"/>
        <end position="610"/>
    </location>
</feature>
<keyword evidence="4" id="KW-0808">Transferase</keyword>
<dbReference type="Pfam" id="PF00989">
    <property type="entry name" value="PAS"/>
    <property type="match status" value="1"/>
</dbReference>
<dbReference type="InterPro" id="IPR003594">
    <property type="entry name" value="HATPase_dom"/>
</dbReference>
<dbReference type="InterPro" id="IPR000700">
    <property type="entry name" value="PAS-assoc_C"/>
</dbReference>
<dbReference type="NCBIfam" id="TIGR00229">
    <property type="entry name" value="sensory_box"/>
    <property type="match status" value="4"/>
</dbReference>
<keyword evidence="3" id="KW-0597">Phosphoprotein</keyword>
<sequence length="1014" mass="111926">MTFEFSLQTAILCTLGSSLILAATFLYLWRTDAQRFLLYWSLAFLAQALRMGAQLAVTLGVGAAGLVADLLFALAALLIWHGCRLLADAAPRIPPAAAALAVALLWGAWAGSAELSFLARTLPLYAIAGGLLIHAGAILKRLGDRQPGIGYRPLAALFVLLGVHYLDYPLLRPVPWFAPVGFALAAVLMLGIGIMMLIITQRRQQAQLRELTATLRAEMAERRASERRLQASEVRFRGIFEGVAGIAVQGYDPDRRVIYWNDASARFFGYRREQALGRPIDELLLAADERAAFRAGVDAWLAGGPAPAAGEFALRRDDGSIIRVYSTQVMISNLAGEPEIYCIDLDLSEIHRLQGELREYSERFRAIAESSELGVVVADERGNFIYCNSRYLALSASSMDEVRAGRWIEHLHPDDREPMRARWREAIATRSGFTMERRVIAADGATIWARAHIVPIHAEDGAFRGFVATVEDISALKEAELALRLSEAKFSGAFHASLDYVTLSDLESGEIYEVNEAFEQLTGWTRAEAIGHTAAELGIWPDATARDAAIARLREQGFLREHPIRIGTRDGRQVDGLLNASLIGVDGRQYLLGVVRDITLQKQAEEALRRSEEKFSRIVHYSPAALAITDAETGVVVDFNRAWQELLGYTREQVIGRNSREFGLWFDDAERDALYRKLADGNGELDRYECRYRRADGTAVYGLISGRLFDIGGRGCYLWSVTDITLRHQLEQRMAELNAELEARVAERTAELQRAQDELIRSEKLAALGALVAGVAHELNTPIGNSVTVASTLHERTQEFAGQIDDGLLRRSALNAYLDAARTASDLLLRNLDQARNLVTSFKQVAVDQTSDQRRRFDLREVVGEVLMTLSPTIRKTPFKVAMEIPEGIVLDSYPGPLGQVITNFVTNSLVHAFDGRRRGQVVIRAGVPEHGQVVMTVEDDGVGIAEEHFRRIFDPFFTTKLGQGGSGLGLHIVYNIVTRVLGGRISLDSRLGTGTTFMLTMPLCAPSAEKDPA</sequence>
<dbReference type="Pfam" id="PF13426">
    <property type="entry name" value="PAS_9"/>
    <property type="match status" value="2"/>
</dbReference>
<dbReference type="CDD" id="cd00082">
    <property type="entry name" value="HisKA"/>
    <property type="match status" value="1"/>
</dbReference>
<feature type="transmembrane region" description="Helical" evidence="7">
    <location>
        <begin position="59"/>
        <end position="80"/>
    </location>
</feature>
<organism evidence="11 12">
    <name type="scientific">Azospira restricta</name>
    <dbReference type="NCBI Taxonomy" id="404405"/>
    <lineage>
        <taxon>Bacteria</taxon>
        <taxon>Pseudomonadati</taxon>
        <taxon>Pseudomonadota</taxon>
        <taxon>Betaproteobacteria</taxon>
        <taxon>Rhodocyclales</taxon>
        <taxon>Rhodocyclaceae</taxon>
        <taxon>Azospira</taxon>
    </lineage>
</organism>
<dbReference type="InterPro" id="IPR052162">
    <property type="entry name" value="Sensor_kinase/Photoreceptor"/>
</dbReference>
<dbReference type="SUPFAM" id="SSF47384">
    <property type="entry name" value="Homodimeric domain of signal transducing histidine kinase"/>
    <property type="match status" value="1"/>
</dbReference>
<name>A0A974PWL3_9RHOO</name>
<dbReference type="InterPro" id="IPR001610">
    <property type="entry name" value="PAC"/>
</dbReference>
<dbReference type="PROSITE" id="PS50109">
    <property type="entry name" value="HIS_KIN"/>
    <property type="match status" value="1"/>
</dbReference>
<dbReference type="SUPFAM" id="SSF55785">
    <property type="entry name" value="PYP-like sensor domain (PAS domain)"/>
    <property type="match status" value="4"/>
</dbReference>
<evidence type="ECO:0000259" key="9">
    <source>
        <dbReference type="PROSITE" id="PS50112"/>
    </source>
</evidence>
<dbReference type="GO" id="GO:0000155">
    <property type="term" value="F:phosphorelay sensor kinase activity"/>
    <property type="evidence" value="ECO:0007669"/>
    <property type="project" value="InterPro"/>
</dbReference>
<keyword evidence="5" id="KW-0418">Kinase</keyword>
<evidence type="ECO:0000256" key="1">
    <source>
        <dbReference type="ARBA" id="ARBA00000085"/>
    </source>
</evidence>
<keyword evidence="7" id="KW-0812">Transmembrane</keyword>
<feature type="transmembrane region" description="Helical" evidence="7">
    <location>
        <begin position="92"/>
        <end position="110"/>
    </location>
</feature>
<dbReference type="SMART" id="SM00091">
    <property type="entry name" value="PAS"/>
    <property type="match status" value="4"/>
</dbReference>
<evidence type="ECO:0000259" key="8">
    <source>
        <dbReference type="PROSITE" id="PS50109"/>
    </source>
</evidence>
<accession>A0A974PWL3</accession>
<dbReference type="Proteomes" id="UP000663444">
    <property type="component" value="Chromosome"/>
</dbReference>
<feature type="transmembrane region" description="Helical" evidence="7">
    <location>
        <begin position="122"/>
        <end position="139"/>
    </location>
</feature>
<evidence type="ECO:0000256" key="3">
    <source>
        <dbReference type="ARBA" id="ARBA00022553"/>
    </source>
</evidence>
<feature type="transmembrane region" description="Helical" evidence="7">
    <location>
        <begin position="151"/>
        <end position="170"/>
    </location>
</feature>
<evidence type="ECO:0000256" key="2">
    <source>
        <dbReference type="ARBA" id="ARBA00012438"/>
    </source>
</evidence>
<dbReference type="PROSITE" id="PS50112">
    <property type="entry name" value="PAS"/>
    <property type="match status" value="4"/>
</dbReference>
<dbReference type="InterPro" id="IPR013655">
    <property type="entry name" value="PAS_fold_3"/>
</dbReference>
<evidence type="ECO:0000256" key="5">
    <source>
        <dbReference type="ARBA" id="ARBA00022777"/>
    </source>
</evidence>
<dbReference type="InterPro" id="IPR035965">
    <property type="entry name" value="PAS-like_dom_sf"/>
</dbReference>
<dbReference type="KEGG" id="ares:IWH25_12640"/>
<feature type="domain" description="Histidine kinase" evidence="8">
    <location>
        <begin position="774"/>
        <end position="1006"/>
    </location>
</feature>
<evidence type="ECO:0000256" key="6">
    <source>
        <dbReference type="SAM" id="Coils"/>
    </source>
</evidence>
<dbReference type="InterPro" id="IPR005467">
    <property type="entry name" value="His_kinase_dom"/>
</dbReference>
<feature type="transmembrane region" description="Helical" evidence="7">
    <location>
        <begin position="176"/>
        <end position="199"/>
    </location>
</feature>
<dbReference type="InterPro" id="IPR036097">
    <property type="entry name" value="HisK_dim/P_sf"/>
</dbReference>